<feature type="compositionally biased region" description="Polar residues" evidence="1">
    <location>
        <begin position="635"/>
        <end position="644"/>
    </location>
</feature>
<proteinExistence type="predicted"/>
<evidence type="ECO:0000313" key="3">
    <source>
        <dbReference type="Proteomes" id="UP001295740"/>
    </source>
</evidence>
<feature type="compositionally biased region" description="Basic and acidic residues" evidence="1">
    <location>
        <begin position="480"/>
        <end position="523"/>
    </location>
</feature>
<sequence length="809" mass="88434">MSVLPVPDAGLQLDSSANSRDFLPMQAFGLTLNDGAIEDMIKCVQRGQEVELTLGSNPSFLYGSREQKVTANPESFDYDLYLTNLDEPAPKTQRLPNPTMSIWKKPPPFPSGQLKRMEKGAKGANHASRASSSGAESDVDALASSYAKADAHRSSNAYDFADPESETELTYDRTKIVNGIPRDAKRGGKGKLLPTGRSAMASVFPNSTNRSLPSSPALNGTASPNPAFSASQQVLEKNKELRTILVHELAARDQSYEHLKDVWMGADSDLKPTVEKVASYDSSSDKWSLKKIYWKELDVWNYDYDIPEDRQAAIDNAVKQYDKQRLGTSDNVWERLLPREERGKGKVLSKLQATLAKGNITPAPRISVQKPEDGNKSEADASKSKGEPMSRSNSQPTNSKPKKPSEREAQAKRLLSNNPKKPLPKKLPNKATTKVKAVEEKGKRVLSEEFVYDSDSSEGEVTPPQSTAAAPKPKPKPKPKPVERPAEQVVEKTTERPAERIAEKAIDRPAERVAEKATEKPKEPPAPSAAPKPKPKPLVRAPVRAPRPPAKAPTPMNSSQKRGREEDDSSSSSGAPLSKRAKPKELSTKPLPETKATTHRASDASQNSRGTTGTASSNSFSVKSKNTSPTKSSPLASSPPTNASDFEDQQPRPSHRPPQNHSRQHPPQQQQRNGERERGRERDRGNTNGLTNGTSTSTSTTSSSSSSTVMANKKRKERDITGGATDSRGNSQQSTPNGLGSSNKKARVSKDVLIQARKFTRFYERYETLHHEIAALKEPPEDKLTDLLDMRERLVGMKSEISRAVASGA</sequence>
<comment type="caution">
    <text evidence="2">The sequence shown here is derived from an EMBL/GenBank/DDBJ whole genome shotgun (WGS) entry which is preliminary data.</text>
</comment>
<feature type="compositionally biased region" description="Low complexity" evidence="1">
    <location>
        <begin position="657"/>
        <end position="672"/>
    </location>
</feature>
<feature type="compositionally biased region" description="Polar residues" evidence="1">
    <location>
        <begin position="603"/>
        <end position="620"/>
    </location>
</feature>
<feature type="compositionally biased region" description="Basic and acidic residues" evidence="1">
    <location>
        <begin position="673"/>
        <end position="685"/>
    </location>
</feature>
<feature type="compositionally biased region" description="Polar residues" evidence="1">
    <location>
        <begin position="204"/>
        <end position="226"/>
    </location>
</feature>
<feature type="compositionally biased region" description="Polar residues" evidence="1">
    <location>
        <begin position="390"/>
        <end position="399"/>
    </location>
</feature>
<reference evidence="2" key="1">
    <citation type="submission" date="2023-10" db="EMBL/GenBank/DDBJ databases">
        <authorList>
            <person name="Hackl T."/>
        </authorList>
    </citation>
    <scope>NUCLEOTIDE SEQUENCE</scope>
</reference>
<dbReference type="EMBL" id="CAUWAG010000003">
    <property type="protein sequence ID" value="CAJ2499991.1"/>
    <property type="molecule type" value="Genomic_DNA"/>
</dbReference>
<organism evidence="2 3">
    <name type="scientific">Anthostomella pinea</name>
    <dbReference type="NCBI Taxonomy" id="933095"/>
    <lineage>
        <taxon>Eukaryota</taxon>
        <taxon>Fungi</taxon>
        <taxon>Dikarya</taxon>
        <taxon>Ascomycota</taxon>
        <taxon>Pezizomycotina</taxon>
        <taxon>Sordariomycetes</taxon>
        <taxon>Xylariomycetidae</taxon>
        <taxon>Xylariales</taxon>
        <taxon>Xylariaceae</taxon>
        <taxon>Anthostomella</taxon>
    </lineage>
</organism>
<feature type="compositionally biased region" description="Low complexity" evidence="1">
    <location>
        <begin position="686"/>
        <end position="708"/>
    </location>
</feature>
<feature type="compositionally biased region" description="Basic and acidic residues" evidence="1">
    <location>
        <begin position="436"/>
        <end position="447"/>
    </location>
</feature>
<evidence type="ECO:0000256" key="1">
    <source>
        <dbReference type="SAM" id="MobiDB-lite"/>
    </source>
</evidence>
<feature type="compositionally biased region" description="Polar residues" evidence="1">
    <location>
        <begin position="727"/>
        <end position="743"/>
    </location>
</feature>
<feature type="region of interest" description="Disordered" evidence="1">
    <location>
        <begin position="89"/>
        <end position="136"/>
    </location>
</feature>
<keyword evidence="3" id="KW-1185">Reference proteome</keyword>
<feature type="region of interest" description="Disordered" evidence="1">
    <location>
        <begin position="358"/>
        <end position="747"/>
    </location>
</feature>
<feature type="compositionally biased region" description="Low complexity" evidence="1">
    <location>
        <begin position="621"/>
        <end position="634"/>
    </location>
</feature>
<protein>
    <submittedName>
        <fullName evidence="2">Uu.00g028440.m01.CDS01</fullName>
    </submittedName>
</protein>
<feature type="compositionally biased region" description="Basic and acidic residues" evidence="1">
    <location>
        <begin position="370"/>
        <end position="388"/>
    </location>
</feature>
<name>A0AAI8V8X9_9PEZI</name>
<gene>
    <name evidence="2" type="ORF">KHLLAP_LOCUS459</name>
</gene>
<dbReference type="Proteomes" id="UP001295740">
    <property type="component" value="Unassembled WGS sequence"/>
</dbReference>
<accession>A0AAI8V8X9</accession>
<evidence type="ECO:0000313" key="2">
    <source>
        <dbReference type="EMBL" id="CAJ2499991.1"/>
    </source>
</evidence>
<feature type="region of interest" description="Disordered" evidence="1">
    <location>
        <begin position="202"/>
        <end position="226"/>
    </location>
</feature>
<dbReference type="AlphaFoldDB" id="A0AAI8V8X9"/>